<name>A0A8S1BK69_ARCPL</name>
<protein>
    <recommendedName>
        <fullName evidence="4">Vacuolar protein sorting-associated protein 13 DH-like domain-containing protein</fullName>
    </recommendedName>
</protein>
<feature type="compositionally biased region" description="Low complexity" evidence="1">
    <location>
        <begin position="1109"/>
        <end position="1139"/>
    </location>
</feature>
<feature type="region of interest" description="Disordered" evidence="1">
    <location>
        <begin position="1070"/>
        <end position="1177"/>
    </location>
</feature>
<dbReference type="PANTHER" id="PTHR12517:SF0">
    <property type="entry name" value="INTERMEMBRANE LIPID TRANSFER PROTEIN VPS13B"/>
    <property type="match status" value="1"/>
</dbReference>
<dbReference type="InterPro" id="IPR039782">
    <property type="entry name" value="VPS13B"/>
</dbReference>
<feature type="compositionally biased region" description="Polar residues" evidence="1">
    <location>
        <begin position="1160"/>
        <end position="1172"/>
    </location>
</feature>
<evidence type="ECO:0000256" key="1">
    <source>
        <dbReference type="SAM" id="MobiDB-lite"/>
    </source>
</evidence>
<organism evidence="2 3">
    <name type="scientific">Arctia plantaginis</name>
    <name type="common">Wood tiger moth</name>
    <name type="synonym">Phalaena plantaginis</name>
    <dbReference type="NCBI Taxonomy" id="874455"/>
    <lineage>
        <taxon>Eukaryota</taxon>
        <taxon>Metazoa</taxon>
        <taxon>Ecdysozoa</taxon>
        <taxon>Arthropoda</taxon>
        <taxon>Hexapoda</taxon>
        <taxon>Insecta</taxon>
        <taxon>Pterygota</taxon>
        <taxon>Neoptera</taxon>
        <taxon>Endopterygota</taxon>
        <taxon>Lepidoptera</taxon>
        <taxon>Glossata</taxon>
        <taxon>Ditrysia</taxon>
        <taxon>Noctuoidea</taxon>
        <taxon>Erebidae</taxon>
        <taxon>Arctiinae</taxon>
        <taxon>Arctia</taxon>
    </lineage>
</organism>
<evidence type="ECO:0000313" key="2">
    <source>
        <dbReference type="EMBL" id="CAB3258848.1"/>
    </source>
</evidence>
<dbReference type="Proteomes" id="UP000494106">
    <property type="component" value="Unassembled WGS sequence"/>
</dbReference>
<evidence type="ECO:0000313" key="3">
    <source>
        <dbReference type="Proteomes" id="UP000494106"/>
    </source>
</evidence>
<proteinExistence type="predicted"/>
<dbReference type="OrthoDB" id="445152at2759"/>
<dbReference type="PANTHER" id="PTHR12517">
    <property type="entry name" value="VACUOLAR PROTEIN SORTING-ASSOCIATED PROTEIN 13B"/>
    <property type="match status" value="1"/>
</dbReference>
<evidence type="ECO:0008006" key="4">
    <source>
        <dbReference type="Google" id="ProtNLM"/>
    </source>
</evidence>
<sequence length="1876" mass="206696">MWRFRTCERPEPHSEPYEFQAEKFIPQPNPLVTTVIDEQTPKMVQGVTAEQLSGVLRVDSYFAPQVLPRIKFIVRVADTEVHIHNEIPSITSQATAMEGYYVSRPLMRSHRVLSLFGRYSKYHIRLGAPSGSLIVVNTALSADILDCATGTMEELVHEFLLQAAVTGGLGLNPRMRIAASTVEVGLYVSRLRTLQALALNWNEAISEYLNEKSSSSDFIPAEERSPQELAAETTLALEGRVSLWIHNTCTSALRIGQEGSDEVVPLGPGVRLAYRWRCPTSPKRLRLALADPTTHWHWSGSLSFTPGSTRVRLEEPTLEEKEVSTRGLGIYVHVKVEESGGNKYMQLGGRLSLANMLRLRLLYKVRARTEEAGQWRTMCSDEMEPEHVGRSVLCAADAEMVLKIKFVNHDTGWSGDIPLKECPKENVPWLVKVPSEGDMQYISVWCRVVRARTDGRIIATVWPLYVLHSHLPLDTDVLIVTEKVRSPVPTEEQHAPLIQSTPGRGNCTHLLAPGTTANKHSLSFQYRNIQCPVTREAVPLHYGVTDVSVFDKRTPVMHIDEVIQDIMNWLKRAGRTFPSSWPYSLVSKHYTGSWQAALMQPRCDVTIRYQAIRAGGGCSLEVQLCPVVLLCNAAPLALTLRAHDAAPLCVLKSGTAISPPSAILTKPFFMSVEIGRETFVSEQLLVSSEEPGRYGKLPAGHVSLDHAAHFSVLCNQKVALLTMYYEIKEDINVLGITSTYVLINRLNTDLQVSAIAVPSSVEEVHNLRANTFKVVKPTKPGSINGTPLCRFYLRGRWRGGNPNELHKFVCLALCSDNYTANTPVPVRLGEPPIRRAVALINENNISIPVTVSQIQHDSRCLIVVAHDTCPQFLVHNLTHMPISVAQPSQKTQEQASTSKVILSEECPGAHWWCVVPPDVALHYSTPAYCSRYPPQPHTSTQAIIPSITVLSFGKLIEDSLRTYHEWSAPVAITSGEHLLQFYAGVTIKLCVETHPHSTLLMLKDTDEMSSPVVTNNNVESAGGFECSTAVSCACSQERLLGVPQRWTRRTDKSDSIRCLLFEAPKEYDIPNYDKNKMNEVDKTNQPHPSETMPETVTTDIPKTEPPKTSPASSPKTSLTASPKTSLQISPKSSPKTSPTATQAGSPNTSLKELKVKQSQDTEYTSVGPSETGSQEKIRTLSVQLPLNRQEENFSLHSEEAKTGDTLSCKPSLEPLKVEPTGSEDTKMMEAQENSSAKVRERESSITNTDIKDVKPESTNVVAFTESGPSTHKELDFKLKRHRRNQKMDRSDINLSRAELAFHSEKPDVEMDSSTMAESESLRCVVSGFVIKMAANAGEPALIALNLDRSAVLIINDKEKTRLILAVADVQIDNLQYETGQYDFAVVATTRALPLVADPWPALWNMFADKVAFATRYKEASVMVKVHVDKWTVVSHRHKEITELEILLGSLALYVEDAYVSSILDLSRLAIPTASVDTDNLIPEERSLQRPLRLKLLYIHPLNLTLTLHTAVRMYIALDQSPLQLSAFKLHDMMTSAERLTHALTVHYLSAAILGAGWVVGGLELLGAPGAIAARLGEATGGVKGVASATAAALLRSLSAWAGSLARNLDLLAGDEEHARRAAAARRRLPTNFLAGLVAGMTNFAINILGAVGGLAHHPLVGVAVGETDSSTVALRRGLLGALTKPLSATADLVAYAGHGLLRQTGWDPPRSRRRSEENRETAGWRRDCVRWTFRLAELHALSGFEVMLDNSPLQLLITHKYLVVADPVTERIVEMIDLKSCTLAPYHGQIVELSVTHSRKSTSKAAEGRGPDEDDEYQISAAAMARVARYTGAEGAPSQSEVRVLSLLTQPGRDHSLYAILATVLHQDPETHLSIL</sequence>
<dbReference type="EMBL" id="CADEBC010000602">
    <property type="protein sequence ID" value="CAB3258848.1"/>
    <property type="molecule type" value="Genomic_DNA"/>
</dbReference>
<comment type="caution">
    <text evidence="2">The sequence shown here is derived from an EMBL/GenBank/DDBJ whole genome shotgun (WGS) entry which is preliminary data.</text>
</comment>
<feature type="region of interest" description="Disordered" evidence="1">
    <location>
        <begin position="1195"/>
        <end position="1219"/>
    </location>
</feature>
<feature type="compositionally biased region" description="Basic and acidic residues" evidence="1">
    <location>
        <begin position="1070"/>
        <end position="1084"/>
    </location>
</feature>
<feature type="compositionally biased region" description="Polar residues" evidence="1">
    <location>
        <begin position="1085"/>
        <end position="1100"/>
    </location>
</feature>
<accession>A0A8S1BK69</accession>
<gene>
    <name evidence="2" type="ORF">APLA_LOCUS16711</name>
</gene>
<keyword evidence="3" id="KW-1185">Reference proteome</keyword>
<feature type="compositionally biased region" description="Polar residues" evidence="1">
    <location>
        <begin position="1140"/>
        <end position="1150"/>
    </location>
</feature>
<reference evidence="2 3" key="1">
    <citation type="submission" date="2020-04" db="EMBL/GenBank/DDBJ databases">
        <authorList>
            <person name="Wallbank WR R."/>
            <person name="Pardo Diaz C."/>
            <person name="Kozak K."/>
            <person name="Martin S."/>
            <person name="Jiggins C."/>
            <person name="Moest M."/>
            <person name="Warren A I."/>
            <person name="Byers J.R.P. K."/>
            <person name="Montejo-Kovacevich G."/>
            <person name="Yen C E."/>
        </authorList>
    </citation>
    <scope>NUCLEOTIDE SEQUENCE [LARGE SCALE GENOMIC DNA]</scope>
</reference>